<protein>
    <submittedName>
        <fullName evidence="1">Uncharacterized protein</fullName>
    </submittedName>
</protein>
<evidence type="ECO:0000313" key="1">
    <source>
        <dbReference type="EMBL" id="GAN36180.1"/>
    </source>
</evidence>
<organism evidence="1 2">
    <name type="scientific">Lacticaseibacillus paracasei NRIC 0644</name>
    <dbReference type="NCBI Taxonomy" id="1435038"/>
    <lineage>
        <taxon>Bacteria</taxon>
        <taxon>Bacillati</taxon>
        <taxon>Bacillota</taxon>
        <taxon>Bacilli</taxon>
        <taxon>Lactobacillales</taxon>
        <taxon>Lactobacillaceae</taxon>
        <taxon>Lacticaseibacillus</taxon>
    </lineage>
</organism>
<gene>
    <name evidence="1" type="ORF">LC0644_0769</name>
</gene>
<dbReference type="EMBL" id="BAYM01000051">
    <property type="protein sequence ID" value="GAN36180.1"/>
    <property type="molecule type" value="Genomic_DNA"/>
</dbReference>
<dbReference type="AlphaFoldDB" id="A0A0C9NW52"/>
<name>A0A0C9NW52_LACPA</name>
<sequence length="91" mass="9912">MKVRLDTQADGFIYAWGTDYTSDNVVDIDENELKKIVAGASKLVDGKIVVDQQRVADLYPADAMPTPSPEQQMIAANTLELAKLKAVISSD</sequence>
<accession>A0A0C9NW52</accession>
<proteinExistence type="predicted"/>
<dbReference type="RefSeq" id="WP_045625741.1">
    <property type="nucleotide sequence ID" value="NZ_BAYM01000051.1"/>
</dbReference>
<comment type="caution">
    <text evidence="1">The sequence shown here is derived from an EMBL/GenBank/DDBJ whole genome shotgun (WGS) entry which is preliminary data.</text>
</comment>
<reference evidence="2" key="1">
    <citation type="submission" date="2014-05" db="EMBL/GenBank/DDBJ databases">
        <title>Whole genome sequencing of Lactobacillus casei NRIC0644.</title>
        <authorList>
            <person name="Atarashi H."/>
            <person name="Yoshida Y."/>
            <person name="Fujimura S."/>
            <person name="Tanaka N."/>
            <person name="Shiwa Y."/>
            <person name="Yoshikawa H."/>
            <person name="Okada S."/>
            <person name="Nakagawa J."/>
        </authorList>
    </citation>
    <scope>NUCLEOTIDE SEQUENCE [LARGE SCALE GENOMIC DNA]</scope>
    <source>
        <strain evidence="2">NRIC0644</strain>
    </source>
</reference>
<evidence type="ECO:0000313" key="2">
    <source>
        <dbReference type="Proteomes" id="UP000032552"/>
    </source>
</evidence>
<dbReference type="Proteomes" id="UP000032552">
    <property type="component" value="Unassembled WGS sequence"/>
</dbReference>